<reference evidence="1" key="1">
    <citation type="journal article" date="2014" name="Nat. Commun.">
        <title>The tobacco genome sequence and its comparison with those of tomato and potato.</title>
        <authorList>
            <person name="Sierro N."/>
            <person name="Battey J.N."/>
            <person name="Ouadi S."/>
            <person name="Bakaher N."/>
            <person name="Bovet L."/>
            <person name="Willig A."/>
            <person name="Goepfert S."/>
            <person name="Peitsch M.C."/>
            <person name="Ivanov N.V."/>
        </authorList>
    </citation>
    <scope>NUCLEOTIDE SEQUENCE [LARGE SCALE GENOMIC DNA]</scope>
</reference>
<protein>
    <submittedName>
        <fullName evidence="2">Uncharacterized protein LOC142182264</fullName>
    </submittedName>
</protein>
<dbReference type="RefSeq" id="XP_075112530.1">
    <property type="nucleotide sequence ID" value="XM_075256429.1"/>
</dbReference>
<dbReference type="Proteomes" id="UP000790787">
    <property type="component" value="Chromosome 6"/>
</dbReference>
<sequence length="572" mass="63455">MVERQFNAKVKIIRSDNALELGKATVASIFLQSQGILHQTSCVGTPQQNGIVKRKHRHLLEVARALLFQSKMPISYWGECILIATFLINRFPSKVLKGRTPYEVLFNQTPSYSFLRSFGCLCYASTLSHHRGKFEPRAKACVFMGYPIGQKGYKLLDLNTKKLYTNSPTLDPLSPSVQIPLVFPPPSSHFTPDTSSPLSVIPPSTPTPHTYPNCLLTHPDSRVVSPASLPASLNSPTLSLVFSSPSIPLKRSNRDNIGTLPSYLKDYVCNNIYFTDLTTSCFSTPCSPPPFSFSALSTSNQHLMLPSIVTFLPGFVPQCSALFDLLTFCDADRASCRDSRCSVSGFFISLGGSSVFWKSKKQVFVSLSSAEAEYHSMRRLVAELTWLTHLLTDLSTPPLILVPIFSNSQAAIHIARNPVFHERTKHVELDCHFVRQQFFSGLISLSFVPSKLQLADLFTKPLSGHSHRLILGKSGVSSIPSNLRGDVGIHQSHSLFSQKDLISQQEIHTEEEEKRIDEKEEGKKGLLDKTRPSTLPDKPCDKPRGTISANKSIDKAFNLDRPLLTCTQSLTC</sequence>
<keyword evidence="1" id="KW-1185">Reference proteome</keyword>
<evidence type="ECO:0000313" key="2">
    <source>
        <dbReference type="RefSeq" id="XP_075112530.1"/>
    </source>
</evidence>
<evidence type="ECO:0000313" key="1">
    <source>
        <dbReference type="Proteomes" id="UP000790787"/>
    </source>
</evidence>
<proteinExistence type="predicted"/>
<accession>A0AC58USW0</accession>
<name>A0AC58USW0_TOBAC</name>
<reference evidence="2" key="2">
    <citation type="submission" date="2025-08" db="UniProtKB">
        <authorList>
            <consortium name="RefSeq"/>
        </authorList>
    </citation>
    <scope>IDENTIFICATION</scope>
    <source>
        <tissue evidence="2">Leaf</tissue>
    </source>
</reference>
<gene>
    <name evidence="2" type="primary">LOC142182264</name>
</gene>
<organism evidence="1 2">
    <name type="scientific">Nicotiana tabacum</name>
    <name type="common">Common tobacco</name>
    <dbReference type="NCBI Taxonomy" id="4097"/>
    <lineage>
        <taxon>Eukaryota</taxon>
        <taxon>Viridiplantae</taxon>
        <taxon>Streptophyta</taxon>
        <taxon>Embryophyta</taxon>
        <taxon>Tracheophyta</taxon>
        <taxon>Spermatophyta</taxon>
        <taxon>Magnoliopsida</taxon>
        <taxon>eudicotyledons</taxon>
        <taxon>Gunneridae</taxon>
        <taxon>Pentapetalae</taxon>
        <taxon>asterids</taxon>
        <taxon>lamiids</taxon>
        <taxon>Solanales</taxon>
        <taxon>Solanaceae</taxon>
        <taxon>Nicotianoideae</taxon>
        <taxon>Nicotianeae</taxon>
        <taxon>Nicotiana</taxon>
    </lineage>
</organism>